<protein>
    <submittedName>
        <fullName evidence="2">Uncharacterized protein</fullName>
    </submittedName>
</protein>
<sequence length="81" mass="8664">SSISSNQSSSSIKQGESPPIATTTSTAIMVGNIPQEDILIGCKATAMIYNDAQKKWIHCAPNGPAKIQLLFAPETQTYRIV</sequence>
<organism evidence="2 3">
    <name type="scientific">Rotaria magnacalcarata</name>
    <dbReference type="NCBI Taxonomy" id="392030"/>
    <lineage>
        <taxon>Eukaryota</taxon>
        <taxon>Metazoa</taxon>
        <taxon>Spiralia</taxon>
        <taxon>Gnathifera</taxon>
        <taxon>Rotifera</taxon>
        <taxon>Eurotatoria</taxon>
        <taxon>Bdelloidea</taxon>
        <taxon>Philodinida</taxon>
        <taxon>Philodinidae</taxon>
        <taxon>Rotaria</taxon>
    </lineage>
</organism>
<evidence type="ECO:0000313" key="3">
    <source>
        <dbReference type="Proteomes" id="UP000676336"/>
    </source>
</evidence>
<feature type="non-terminal residue" evidence="2">
    <location>
        <position position="81"/>
    </location>
</feature>
<feature type="compositionally biased region" description="Low complexity" evidence="1">
    <location>
        <begin position="1"/>
        <end position="12"/>
    </location>
</feature>
<evidence type="ECO:0000313" key="2">
    <source>
        <dbReference type="EMBL" id="CAF4627165.1"/>
    </source>
</evidence>
<reference evidence="2" key="1">
    <citation type="submission" date="2021-02" db="EMBL/GenBank/DDBJ databases">
        <authorList>
            <person name="Nowell W R."/>
        </authorList>
    </citation>
    <scope>NUCLEOTIDE SEQUENCE</scope>
</reference>
<feature type="non-terminal residue" evidence="2">
    <location>
        <position position="1"/>
    </location>
</feature>
<dbReference type="EMBL" id="CAJOBI010109761">
    <property type="protein sequence ID" value="CAF4627165.1"/>
    <property type="molecule type" value="Genomic_DNA"/>
</dbReference>
<evidence type="ECO:0000256" key="1">
    <source>
        <dbReference type="SAM" id="MobiDB-lite"/>
    </source>
</evidence>
<feature type="region of interest" description="Disordered" evidence="1">
    <location>
        <begin position="1"/>
        <end position="21"/>
    </location>
</feature>
<gene>
    <name evidence="2" type="ORF">SMN809_LOCUS40141</name>
</gene>
<dbReference type="AlphaFoldDB" id="A0A8S2ZF72"/>
<comment type="caution">
    <text evidence="2">The sequence shown here is derived from an EMBL/GenBank/DDBJ whole genome shotgun (WGS) entry which is preliminary data.</text>
</comment>
<dbReference type="Proteomes" id="UP000676336">
    <property type="component" value="Unassembled WGS sequence"/>
</dbReference>
<accession>A0A8S2ZF72</accession>
<name>A0A8S2ZF72_9BILA</name>
<dbReference type="SUPFAM" id="SSF50729">
    <property type="entry name" value="PH domain-like"/>
    <property type="match status" value="1"/>
</dbReference>
<proteinExistence type="predicted"/>